<keyword evidence="12" id="KW-0511">Multifunctional enzyme</keyword>
<dbReference type="InterPro" id="IPR001301">
    <property type="entry name" value="Gemini_AL1_CLV"/>
</dbReference>
<feature type="domain" description="CRESS-DNA virus Rep endonuclease" evidence="14">
    <location>
        <begin position="31"/>
        <end position="140"/>
    </location>
</feature>
<dbReference type="GO" id="GO:0003724">
    <property type="term" value="F:RNA helicase activity"/>
    <property type="evidence" value="ECO:0007669"/>
    <property type="project" value="InterPro"/>
</dbReference>
<dbReference type="InterPro" id="IPR001191">
    <property type="entry name" value="Gemini_AL1_REP"/>
</dbReference>
<feature type="region of interest" description="Disordered" evidence="13">
    <location>
        <begin position="297"/>
        <end position="326"/>
    </location>
</feature>
<dbReference type="InterPro" id="IPR000605">
    <property type="entry name" value="Helicase_SF3_ssDNA/RNA_vir"/>
</dbReference>
<dbReference type="PROSITE" id="PS52020">
    <property type="entry name" value="CRESS_DNA_REP"/>
    <property type="match status" value="1"/>
</dbReference>
<keyword evidence="9" id="KW-0378">Hydrolase</keyword>
<dbReference type="GO" id="GO:0003677">
    <property type="term" value="F:DNA binding"/>
    <property type="evidence" value="ECO:0007669"/>
    <property type="project" value="UniProtKB-KW"/>
</dbReference>
<evidence type="ECO:0000313" key="15">
    <source>
        <dbReference type="EMBL" id="ELP86388.1"/>
    </source>
</evidence>
<proteinExistence type="predicted"/>
<evidence type="ECO:0000256" key="11">
    <source>
        <dbReference type="ARBA" id="ARBA00023125"/>
    </source>
</evidence>
<dbReference type="GO" id="GO:0016787">
    <property type="term" value="F:hydrolase activity"/>
    <property type="evidence" value="ECO:0007669"/>
    <property type="project" value="UniProtKB-KW"/>
</dbReference>
<dbReference type="Proteomes" id="UP000014680">
    <property type="component" value="Unassembled WGS sequence"/>
</dbReference>
<dbReference type="GO" id="GO:0003723">
    <property type="term" value="F:RNA binding"/>
    <property type="evidence" value="ECO:0007669"/>
    <property type="project" value="InterPro"/>
</dbReference>
<dbReference type="OrthoDB" id="1716563at2759"/>
<sequence>MSKQLKGVKKGCKPAGAAAQKPTEAVVKPFRLNAKNLLLTWPQTPLPKENAMKQLRTLLDDYGIIYIVVCQEKHEKEGLHLHAVVMLERKVCFRDQSCLNLSSDWISKDIHGNYLSAKSPKDAVAYVKKETTEELISGEKLTIYQALQALKVKGLMKGPKRMNLKVHWFYGKPGCGKSFTARKEAEDKWGNDWARVKFTLNTGFCIGYGCEKGVVIDDLRARSICFEELLDLLDVYETSVNVKGGSLPWCAEEIWVTCPADPEALFVNHTTGEKWDGIEQLLRRITDTREFTEKYTKPTEEVVKKPSEAEATQTWDEEGLSPRRRKMEISELTDDAESWIAGRIAMAIEDGEIPPYDPEEEEKEKLEKKAEAAAKVFLPFTPSFITLFCETKERRPPGLRESNLVSRCDYTRYPKVDYPTTLYTRGVDHFGIFFAPLRQGITPETPRDIWKATLKK</sequence>
<evidence type="ECO:0000256" key="6">
    <source>
        <dbReference type="ARBA" id="ARBA00022723"/>
    </source>
</evidence>
<dbReference type="SUPFAM" id="SSF55464">
    <property type="entry name" value="Origin of replication-binding domain, RBD-like"/>
    <property type="match status" value="1"/>
</dbReference>
<keyword evidence="16" id="KW-1185">Reference proteome</keyword>
<dbReference type="GO" id="GO:0000166">
    <property type="term" value="F:nucleotide binding"/>
    <property type="evidence" value="ECO:0007669"/>
    <property type="project" value="UniProtKB-KW"/>
</dbReference>
<evidence type="ECO:0000256" key="2">
    <source>
        <dbReference type="ARBA" id="ARBA00022679"/>
    </source>
</evidence>
<protein>
    <recommendedName>
        <fullName evidence="14">CRESS-DNA virus Rep endonuclease domain-containing protein</fullName>
    </recommendedName>
</protein>
<dbReference type="GO" id="GO:0016779">
    <property type="term" value="F:nucleotidyltransferase activity"/>
    <property type="evidence" value="ECO:0007669"/>
    <property type="project" value="UniProtKB-KW"/>
</dbReference>
<evidence type="ECO:0000256" key="1">
    <source>
        <dbReference type="ARBA" id="ARBA00001936"/>
    </source>
</evidence>
<dbReference type="GO" id="GO:0005198">
    <property type="term" value="F:structural molecule activity"/>
    <property type="evidence" value="ECO:0007669"/>
    <property type="project" value="InterPro"/>
</dbReference>
<dbReference type="PRINTS" id="PR00228">
    <property type="entry name" value="GEMCOATCLVL1"/>
</dbReference>
<evidence type="ECO:0000256" key="8">
    <source>
        <dbReference type="ARBA" id="ARBA00022759"/>
    </source>
</evidence>
<evidence type="ECO:0000313" key="16">
    <source>
        <dbReference type="Proteomes" id="UP000014680"/>
    </source>
</evidence>
<dbReference type="Pfam" id="PF00799">
    <property type="entry name" value="Gemini_AL1"/>
    <property type="match status" value="1"/>
</dbReference>
<evidence type="ECO:0000256" key="12">
    <source>
        <dbReference type="ARBA" id="ARBA00023268"/>
    </source>
</evidence>
<dbReference type="Gene3D" id="3.40.1310.20">
    <property type="match status" value="1"/>
</dbReference>
<evidence type="ECO:0000256" key="5">
    <source>
        <dbReference type="ARBA" id="ARBA00022722"/>
    </source>
</evidence>
<evidence type="ECO:0000259" key="14">
    <source>
        <dbReference type="PROSITE" id="PS52020"/>
    </source>
</evidence>
<feature type="compositionally biased region" description="Basic and acidic residues" evidence="13">
    <location>
        <begin position="297"/>
        <end position="308"/>
    </location>
</feature>
<organism evidence="15 16">
    <name type="scientific">Entamoeba invadens IP1</name>
    <dbReference type="NCBI Taxonomy" id="370355"/>
    <lineage>
        <taxon>Eukaryota</taxon>
        <taxon>Amoebozoa</taxon>
        <taxon>Evosea</taxon>
        <taxon>Archamoebae</taxon>
        <taxon>Mastigamoebida</taxon>
        <taxon>Entamoebidae</taxon>
        <taxon>Entamoeba</taxon>
    </lineage>
</organism>
<keyword evidence="5" id="KW-0540">Nuclease</keyword>
<keyword evidence="3" id="KW-0548">Nucleotidyltransferase</keyword>
<evidence type="ECO:0000256" key="7">
    <source>
        <dbReference type="ARBA" id="ARBA00022741"/>
    </source>
</evidence>
<dbReference type="VEuPathDB" id="AmoebaDB:EIN_004450"/>
<gene>
    <name evidence="15" type="ORF">EIN_004450</name>
</gene>
<dbReference type="InterPro" id="IPR049912">
    <property type="entry name" value="CRESS_DNA_REP"/>
</dbReference>
<evidence type="ECO:0000256" key="13">
    <source>
        <dbReference type="SAM" id="MobiDB-lite"/>
    </source>
</evidence>
<dbReference type="KEGG" id="eiv:EIN_004450"/>
<dbReference type="GeneID" id="14885365"/>
<dbReference type="PRINTS" id="PR00227">
    <property type="entry name" value="GEMCOATAL1"/>
</dbReference>
<keyword evidence="8" id="KW-0255">Endonuclease</keyword>
<keyword evidence="4" id="KW-0235">DNA replication</keyword>
<name>L7FKJ3_ENTIV</name>
<evidence type="ECO:0000256" key="10">
    <source>
        <dbReference type="ARBA" id="ARBA00023124"/>
    </source>
</evidence>
<comment type="cofactor">
    <cofactor evidence="1">
        <name>Mn(2+)</name>
        <dbReference type="ChEBI" id="CHEBI:29035"/>
    </cofactor>
</comment>
<keyword evidence="6" id="KW-0479">Metal-binding</keyword>
<evidence type="ECO:0000256" key="4">
    <source>
        <dbReference type="ARBA" id="ARBA00022705"/>
    </source>
</evidence>
<dbReference type="RefSeq" id="XP_004185734.1">
    <property type="nucleotide sequence ID" value="XM_004185686.1"/>
</dbReference>
<evidence type="ECO:0000256" key="3">
    <source>
        <dbReference type="ARBA" id="ARBA00022695"/>
    </source>
</evidence>
<dbReference type="AlphaFoldDB" id="L7FKJ3"/>
<keyword evidence="2" id="KW-0808">Transferase</keyword>
<dbReference type="Pfam" id="PF00910">
    <property type="entry name" value="RNA_helicase"/>
    <property type="match status" value="1"/>
</dbReference>
<keyword evidence="11" id="KW-0238">DNA-binding</keyword>
<dbReference type="GO" id="GO:0006260">
    <property type="term" value="P:DNA replication"/>
    <property type="evidence" value="ECO:0007669"/>
    <property type="project" value="UniProtKB-KW"/>
</dbReference>
<reference evidence="15 16" key="1">
    <citation type="submission" date="2012-10" db="EMBL/GenBank/DDBJ databases">
        <authorList>
            <person name="Zafar N."/>
            <person name="Inman J."/>
            <person name="Hall N."/>
            <person name="Lorenzi H."/>
            <person name="Caler E."/>
        </authorList>
    </citation>
    <scope>NUCLEOTIDE SEQUENCE [LARGE SCALE GENOMIC DNA]</scope>
    <source>
        <strain evidence="15 16">IP1</strain>
    </source>
</reference>
<evidence type="ECO:0000256" key="9">
    <source>
        <dbReference type="ARBA" id="ARBA00022801"/>
    </source>
</evidence>
<accession>L7FKJ3</accession>
<keyword evidence="7" id="KW-0547">Nucleotide-binding</keyword>
<dbReference type="GO" id="GO:0046872">
    <property type="term" value="F:metal ion binding"/>
    <property type="evidence" value="ECO:0007669"/>
    <property type="project" value="UniProtKB-KW"/>
</dbReference>
<keyword evidence="10" id="KW-0190">Covalent protein-DNA linkage</keyword>
<dbReference type="EMBL" id="KB206977">
    <property type="protein sequence ID" value="ELP86388.1"/>
    <property type="molecule type" value="Genomic_DNA"/>
</dbReference>
<dbReference type="GO" id="GO:0004519">
    <property type="term" value="F:endonuclease activity"/>
    <property type="evidence" value="ECO:0007669"/>
    <property type="project" value="UniProtKB-KW"/>
</dbReference>